<reference evidence="3" key="1">
    <citation type="submission" date="2020-04" db="EMBL/GenBank/DDBJ databases">
        <title>Deep metagenomics examines the oral microbiome during advanced dental caries in children, revealing novel taxa and co-occurrences with host molecules.</title>
        <authorList>
            <person name="Baker J.L."/>
            <person name="Morton J.T."/>
            <person name="Dinis M."/>
            <person name="Alvarez R."/>
            <person name="Tran N.C."/>
            <person name="Knight R."/>
            <person name="Edlund A."/>
        </authorList>
    </citation>
    <scope>NUCLEOTIDE SEQUENCE</scope>
    <source>
        <strain evidence="3">JCVI_24_bin.2</strain>
    </source>
</reference>
<protein>
    <submittedName>
        <fullName evidence="3">Ribosome biogenesis GTPase YlqF</fullName>
    </submittedName>
</protein>
<dbReference type="GO" id="GO:0006412">
    <property type="term" value="P:translation"/>
    <property type="evidence" value="ECO:0007669"/>
    <property type="project" value="TreeGrafter"/>
</dbReference>
<evidence type="ECO:0000313" key="4">
    <source>
        <dbReference type="Proteomes" id="UP000709351"/>
    </source>
</evidence>
<gene>
    <name evidence="3" type="ORF">HXM93_08005</name>
</gene>
<proteinExistence type="predicted"/>
<dbReference type="EMBL" id="JABZRD010000527">
    <property type="protein sequence ID" value="MBF1284453.1"/>
    <property type="molecule type" value="Genomic_DNA"/>
</dbReference>
<dbReference type="GO" id="GO:0003924">
    <property type="term" value="F:GTPase activity"/>
    <property type="evidence" value="ECO:0007669"/>
    <property type="project" value="TreeGrafter"/>
</dbReference>
<evidence type="ECO:0000256" key="1">
    <source>
        <dbReference type="ARBA" id="ARBA00022741"/>
    </source>
</evidence>
<dbReference type="AlphaFoldDB" id="A0A930DP18"/>
<evidence type="ECO:0000313" key="3">
    <source>
        <dbReference type="EMBL" id="MBF1284453.1"/>
    </source>
</evidence>
<dbReference type="SUPFAM" id="SSF52540">
    <property type="entry name" value="P-loop containing nucleoside triphosphate hydrolases"/>
    <property type="match status" value="1"/>
</dbReference>
<dbReference type="InterPro" id="IPR027417">
    <property type="entry name" value="P-loop_NTPase"/>
</dbReference>
<comment type="caution">
    <text evidence="3">The sequence shown here is derived from an EMBL/GenBank/DDBJ whole genome shotgun (WGS) entry which is preliminary data.</text>
</comment>
<accession>A0A930DP18</accession>
<dbReference type="PANTHER" id="PTHR45782:SF4">
    <property type="entry name" value="MITOCHONDRIAL RIBOSOME-ASSOCIATED GTPASE 1"/>
    <property type="match status" value="1"/>
</dbReference>
<dbReference type="GO" id="GO:0005525">
    <property type="term" value="F:GTP binding"/>
    <property type="evidence" value="ECO:0007669"/>
    <property type="project" value="UniProtKB-KW"/>
</dbReference>
<feature type="non-terminal residue" evidence="3">
    <location>
        <position position="95"/>
    </location>
</feature>
<dbReference type="Proteomes" id="UP000709351">
    <property type="component" value="Unassembled WGS sequence"/>
</dbReference>
<dbReference type="PANTHER" id="PTHR45782">
    <property type="entry name" value="MITOCHONDRIAL RIBOSOME-ASSOCIATED GTPASE 1"/>
    <property type="match status" value="1"/>
</dbReference>
<keyword evidence="1" id="KW-0547">Nucleotide-binding</keyword>
<sequence length="95" mass="10953">MKIQWYPGHMAKAKRKMKEDLPLVDAIIEVIDSRCPNSSRNPEIDILAKDKARIMLFNKADLADPVRTKSFMESFQKQGFYTMEMDARSRSSVKG</sequence>
<name>A0A930DP18_9FIRM</name>
<dbReference type="Gene3D" id="3.40.50.300">
    <property type="entry name" value="P-loop containing nucleotide triphosphate hydrolases"/>
    <property type="match status" value="1"/>
</dbReference>
<evidence type="ECO:0000256" key="2">
    <source>
        <dbReference type="ARBA" id="ARBA00023134"/>
    </source>
</evidence>
<keyword evidence="2" id="KW-0342">GTP-binding</keyword>
<organism evidence="3 4">
    <name type="scientific">Oribacterium parvum</name>
    <dbReference type="NCBI Taxonomy" id="1501329"/>
    <lineage>
        <taxon>Bacteria</taxon>
        <taxon>Bacillati</taxon>
        <taxon>Bacillota</taxon>
        <taxon>Clostridia</taxon>
        <taxon>Lachnospirales</taxon>
        <taxon>Lachnospiraceae</taxon>
        <taxon>Oribacterium</taxon>
    </lineage>
</organism>